<dbReference type="InterPro" id="IPR023780">
    <property type="entry name" value="Chromo_domain"/>
</dbReference>
<feature type="compositionally biased region" description="Basic residues" evidence="1">
    <location>
        <begin position="19"/>
        <end position="31"/>
    </location>
</feature>
<feature type="region of interest" description="Disordered" evidence="1">
    <location>
        <begin position="1"/>
        <end position="64"/>
    </location>
</feature>
<sequence length="484" mass="55206">MPAIRTNDDQLETQDRRSLPSRRTTRAHKPWNKNEMLAARPSPSKTRRDSSETSSTLTSLPSTEESIDDAVDVDFAQDASSGSITICGIELRPSIAFDTFWRFSAERKAIDDRRRAGLPAPWTDDPILQKYFFCNTYRVLDKGCQFIIGEVIEKGSQDPEEVVFRVILFNLFTKIETWELLYQELGPLTWKDYNREKYAAVLAKALKDEITLYTGAFIKPAPHFGFRQNYLNHLCFLECLMENQLASRLLIAPYMADVYEHLISFPSMGPFSTYQLMLCLSYTKVLNFHENDFVISGPGSISGLNKIFGRAHMEKGRSHIPQFDAEVMKYLAKTQNIHFHRLGLDFSGLGTKKLPMSLADIEHTLCEVDKYCRVAHSGLKGKRTNISRNFSASNAKSYGPPIIPKAWSHPARRLARIRPEKKLVVEKRYVVSRIGDHCDGPNGRQFFVFWEGYPDSDATWEFESSLKDDAPVIVAEYLSAKNLN</sequence>
<dbReference type="AlphaFoldDB" id="A0A9P6CSA6"/>
<proteinExistence type="predicted"/>
<comment type="caution">
    <text evidence="3">The sequence shown here is derived from an EMBL/GenBank/DDBJ whole genome shotgun (WGS) entry which is preliminary data.</text>
</comment>
<name>A0A9P6CSA6_9AGAR</name>
<dbReference type="GO" id="GO:0006338">
    <property type="term" value="P:chromatin remodeling"/>
    <property type="evidence" value="ECO:0007669"/>
    <property type="project" value="UniProtKB-ARBA"/>
</dbReference>
<evidence type="ECO:0000259" key="2">
    <source>
        <dbReference type="PROSITE" id="PS50013"/>
    </source>
</evidence>
<gene>
    <name evidence="3" type="ORF">BDN70DRAFT_836922</name>
</gene>
<accession>A0A9P6CSA6</accession>
<keyword evidence="4" id="KW-1185">Reference proteome</keyword>
<dbReference type="InterPro" id="IPR000953">
    <property type="entry name" value="Chromo/chromo_shadow_dom"/>
</dbReference>
<dbReference type="CDD" id="cd00024">
    <property type="entry name" value="CD_CSD"/>
    <property type="match status" value="1"/>
</dbReference>
<evidence type="ECO:0000313" key="4">
    <source>
        <dbReference type="Proteomes" id="UP000807469"/>
    </source>
</evidence>
<dbReference type="Pfam" id="PF18723">
    <property type="entry name" value="HMUDK_hel"/>
    <property type="match status" value="1"/>
</dbReference>
<feature type="domain" description="Chromo" evidence="2">
    <location>
        <begin position="429"/>
        <end position="484"/>
    </location>
</feature>
<dbReference type="OrthoDB" id="433924at2759"/>
<dbReference type="PROSITE" id="PS50013">
    <property type="entry name" value="CHROMO_2"/>
    <property type="match status" value="1"/>
</dbReference>
<protein>
    <recommendedName>
        <fullName evidence="2">Chromo domain-containing protein</fullName>
    </recommendedName>
</protein>
<dbReference type="Pfam" id="PF00385">
    <property type="entry name" value="Chromo"/>
    <property type="match status" value="1"/>
</dbReference>
<evidence type="ECO:0000256" key="1">
    <source>
        <dbReference type="SAM" id="MobiDB-lite"/>
    </source>
</evidence>
<reference evidence="3" key="1">
    <citation type="submission" date="2020-11" db="EMBL/GenBank/DDBJ databases">
        <authorList>
            <consortium name="DOE Joint Genome Institute"/>
            <person name="Ahrendt S."/>
            <person name="Riley R."/>
            <person name="Andreopoulos W."/>
            <person name="Labutti K."/>
            <person name="Pangilinan J."/>
            <person name="Ruiz-Duenas F.J."/>
            <person name="Barrasa J.M."/>
            <person name="Sanchez-Garcia M."/>
            <person name="Camarero S."/>
            <person name="Miyauchi S."/>
            <person name="Serrano A."/>
            <person name="Linde D."/>
            <person name="Babiker R."/>
            <person name="Drula E."/>
            <person name="Ayuso-Fernandez I."/>
            <person name="Pacheco R."/>
            <person name="Padilla G."/>
            <person name="Ferreira P."/>
            <person name="Barriuso J."/>
            <person name="Kellner H."/>
            <person name="Castanera R."/>
            <person name="Alfaro M."/>
            <person name="Ramirez L."/>
            <person name="Pisabarro A.G."/>
            <person name="Kuo A."/>
            <person name="Tritt A."/>
            <person name="Lipzen A."/>
            <person name="He G."/>
            <person name="Yan M."/>
            <person name="Ng V."/>
            <person name="Cullen D."/>
            <person name="Martin F."/>
            <person name="Rosso M.-N."/>
            <person name="Henrissat B."/>
            <person name="Hibbett D."/>
            <person name="Martinez A.T."/>
            <person name="Grigoriev I.V."/>
        </authorList>
    </citation>
    <scope>NUCLEOTIDE SEQUENCE</scope>
    <source>
        <strain evidence="3">CIRM-BRFM 674</strain>
    </source>
</reference>
<dbReference type="Gene3D" id="2.40.50.40">
    <property type="match status" value="1"/>
</dbReference>
<dbReference type="EMBL" id="MU155245">
    <property type="protein sequence ID" value="KAF9477996.1"/>
    <property type="molecule type" value="Genomic_DNA"/>
</dbReference>
<dbReference type="SMART" id="SM00298">
    <property type="entry name" value="CHROMO"/>
    <property type="match status" value="1"/>
</dbReference>
<dbReference type="SUPFAM" id="SSF54160">
    <property type="entry name" value="Chromo domain-like"/>
    <property type="match status" value="1"/>
</dbReference>
<dbReference type="InterPro" id="IPR016197">
    <property type="entry name" value="Chromo-like_dom_sf"/>
</dbReference>
<feature type="compositionally biased region" description="Low complexity" evidence="1">
    <location>
        <begin position="52"/>
        <end position="64"/>
    </location>
</feature>
<evidence type="ECO:0000313" key="3">
    <source>
        <dbReference type="EMBL" id="KAF9477996.1"/>
    </source>
</evidence>
<dbReference type="InterPro" id="IPR040684">
    <property type="entry name" value="HMUDK_hel"/>
</dbReference>
<dbReference type="Proteomes" id="UP000807469">
    <property type="component" value="Unassembled WGS sequence"/>
</dbReference>
<organism evidence="3 4">
    <name type="scientific">Pholiota conissans</name>
    <dbReference type="NCBI Taxonomy" id="109636"/>
    <lineage>
        <taxon>Eukaryota</taxon>
        <taxon>Fungi</taxon>
        <taxon>Dikarya</taxon>
        <taxon>Basidiomycota</taxon>
        <taxon>Agaricomycotina</taxon>
        <taxon>Agaricomycetes</taxon>
        <taxon>Agaricomycetidae</taxon>
        <taxon>Agaricales</taxon>
        <taxon>Agaricineae</taxon>
        <taxon>Strophariaceae</taxon>
        <taxon>Pholiota</taxon>
    </lineage>
</organism>